<dbReference type="EMBL" id="CP042200">
    <property type="protein sequence ID" value="QDS76880.1"/>
    <property type="molecule type" value="Genomic_DNA"/>
</dbReference>
<evidence type="ECO:0000256" key="1">
    <source>
        <dbReference type="ARBA" id="ARBA00022857"/>
    </source>
</evidence>
<keyword evidence="1" id="KW-0521">NADP</keyword>
<dbReference type="GO" id="GO:0016616">
    <property type="term" value="F:oxidoreductase activity, acting on the CH-OH group of donors, NAD or NADP as acceptor"/>
    <property type="evidence" value="ECO:0007669"/>
    <property type="project" value="TreeGrafter"/>
</dbReference>
<dbReference type="InterPro" id="IPR020904">
    <property type="entry name" value="Sc_DH/Rdtase_CS"/>
</dbReference>
<dbReference type="PANTHER" id="PTHR45458">
    <property type="entry name" value="SHORT-CHAIN DEHYDROGENASE/REDUCTASE SDR"/>
    <property type="match status" value="1"/>
</dbReference>
<dbReference type="PANTHER" id="PTHR45458:SF3">
    <property type="entry name" value="CHAIN DEHYDROGENASE (ATSC), PUTATIVE-RELATED"/>
    <property type="match status" value="1"/>
</dbReference>
<dbReference type="InterPro" id="IPR002347">
    <property type="entry name" value="SDR_fam"/>
</dbReference>
<gene>
    <name evidence="2" type="ORF">FKW77_003716</name>
</gene>
<dbReference type="SUPFAM" id="SSF51735">
    <property type="entry name" value="NAD(P)-binding Rossmann-fold domains"/>
    <property type="match status" value="1"/>
</dbReference>
<evidence type="ECO:0000313" key="3">
    <source>
        <dbReference type="Proteomes" id="UP000316270"/>
    </source>
</evidence>
<dbReference type="OrthoDB" id="7289984at2759"/>
<dbReference type="Pfam" id="PF00106">
    <property type="entry name" value="adh_short"/>
    <property type="match status" value="1"/>
</dbReference>
<dbReference type="InterPro" id="IPR036291">
    <property type="entry name" value="NAD(P)-bd_dom_sf"/>
</dbReference>
<sequence>MPSYLVTGASRGLGYAFIKTLASDTSNTIFGLVRNKDATLARLQNDNLADIHIIEADIVDYASLQKAAEEVSKVTGGTLDVLINNAAYVSMESNFTTISEAEKDLPAVLEDFNKSIQINLVGIFNTVTAFLPLLRKSQVKKVISITTGMADLDFTLSYSIPTAAPYSISKAALNMLVAKYHNAYKEEGILFMGISPGMVATAENKTYTAEELEGFQSMVGAFKEYAPTFEGPITPQQSVDMVLKVIDQANVEENGGSFVSHYGNKQWL</sequence>
<organism evidence="2 3">
    <name type="scientific">Venturia effusa</name>
    <dbReference type="NCBI Taxonomy" id="50376"/>
    <lineage>
        <taxon>Eukaryota</taxon>
        <taxon>Fungi</taxon>
        <taxon>Dikarya</taxon>
        <taxon>Ascomycota</taxon>
        <taxon>Pezizomycotina</taxon>
        <taxon>Dothideomycetes</taxon>
        <taxon>Pleosporomycetidae</taxon>
        <taxon>Venturiales</taxon>
        <taxon>Venturiaceae</taxon>
        <taxon>Venturia</taxon>
    </lineage>
</organism>
<dbReference type="InterPro" id="IPR052184">
    <property type="entry name" value="SDR_enzymes"/>
</dbReference>
<dbReference type="PROSITE" id="PS00061">
    <property type="entry name" value="ADH_SHORT"/>
    <property type="match status" value="1"/>
</dbReference>
<dbReference type="Proteomes" id="UP000316270">
    <property type="component" value="Chromosome 16"/>
</dbReference>
<name>A0A517LMK5_9PEZI</name>
<dbReference type="PRINTS" id="PR00081">
    <property type="entry name" value="GDHRDH"/>
</dbReference>
<evidence type="ECO:0000313" key="2">
    <source>
        <dbReference type="EMBL" id="QDS76880.1"/>
    </source>
</evidence>
<protein>
    <recommendedName>
        <fullName evidence="4">NAD(P)-binding protein</fullName>
    </recommendedName>
</protein>
<accession>A0A517LMK5</accession>
<reference evidence="2 3" key="1">
    <citation type="submission" date="2019-07" db="EMBL/GenBank/DDBJ databases">
        <title>Finished genome of Venturia effusa.</title>
        <authorList>
            <person name="Young C.A."/>
            <person name="Cox M.P."/>
            <person name="Ganley A.R.D."/>
            <person name="David W.J."/>
        </authorList>
    </citation>
    <scope>NUCLEOTIDE SEQUENCE [LARGE SCALE GENOMIC DNA]</scope>
    <source>
        <strain evidence="3">albino</strain>
    </source>
</reference>
<proteinExistence type="predicted"/>
<keyword evidence="3" id="KW-1185">Reference proteome</keyword>
<dbReference type="AlphaFoldDB" id="A0A517LMK5"/>
<dbReference type="Gene3D" id="3.40.50.720">
    <property type="entry name" value="NAD(P)-binding Rossmann-like Domain"/>
    <property type="match status" value="1"/>
</dbReference>
<evidence type="ECO:0008006" key="4">
    <source>
        <dbReference type="Google" id="ProtNLM"/>
    </source>
</evidence>